<evidence type="ECO:0000313" key="4">
    <source>
        <dbReference type="EMBL" id="OGL79524.1"/>
    </source>
</evidence>
<feature type="chain" id="PRO_5009533107" evidence="3">
    <location>
        <begin position="28"/>
        <end position="683"/>
    </location>
</feature>
<dbReference type="Proteomes" id="UP000176603">
    <property type="component" value="Unassembled WGS sequence"/>
</dbReference>
<evidence type="ECO:0000256" key="1">
    <source>
        <dbReference type="SAM" id="MobiDB-lite"/>
    </source>
</evidence>
<keyword evidence="3" id="KW-0732">Signal</keyword>
<dbReference type="EMBL" id="MGEH01000007">
    <property type="protein sequence ID" value="OGL79524.1"/>
    <property type="molecule type" value="Genomic_DNA"/>
</dbReference>
<feature type="signal peptide" evidence="3">
    <location>
        <begin position="1"/>
        <end position="27"/>
    </location>
</feature>
<organism evidence="4 5">
    <name type="scientific">Candidatus Uhrbacteria bacterium RIFCSPHIGHO2_12_FULL_60_25</name>
    <dbReference type="NCBI Taxonomy" id="1802399"/>
    <lineage>
        <taxon>Bacteria</taxon>
        <taxon>Candidatus Uhriibacteriota</taxon>
    </lineage>
</organism>
<accession>A0A1F7UP36</accession>
<evidence type="ECO:0000313" key="5">
    <source>
        <dbReference type="Proteomes" id="UP000176603"/>
    </source>
</evidence>
<name>A0A1F7UP36_9BACT</name>
<sequence length="683" mass="71440">MRSSFMVRSIVAVTLLASAVAPTLARAAEASHDAVLGAVAELRKFGPTFCTESKKNFGDDCVRTEFSCRDAPGTIAGTGGALAGSGAGLAAGGLAGAVVGGIAGYLTAKKYAGIEEYWSLRYEQAGGNVQLKQGLGEPLALDWLRADWSTNSKRVPPGYFLGTCYCGCPENATFEPCKGKPAGTPFRTAEDLTYEQCLLKCKPNPIAQKCAGALPPVSRQALTGAPGSQAGVSLEDTTCFRPDECAAQRGIYEAYDKCTGGKGRCYAEEPTLTLNVAIGSVTEVKGFNNYVIAAYRYLIAIGFTAATAAFVWGAFLYLLGTALPQISKGKTYMVDAIMGFLLILGANLILRTINPATTRLNPIRVPMVNTVQFISSTYCKDLGNMKTAAAGVKPNITPYAEVAKDPKNFKTAAADTLCGTDYWVQDATGSTCEGSKCEQPGEACSSCADATNPGCVGVASDKRVCGNAVFAGTIDYIDKKFPSEVTLVAFCNSAQTDNASVVADNLSGYRPTTPGKVGRSTSQGKTDDDDIGRASFRLPVTPLDIAKAVADCGSGGLRGFVLGLDINENFGVDDSAVLSKRNCGKGKFDGYTNGGFGSDIADYADAVVCGVKSGKFLDDPQKSNFWTKDELDSAIKGSPITCNFSLSNENAPDDPGTKFCGGGGGAGEAVPVEERPSYEKKTM</sequence>
<evidence type="ECO:0000256" key="3">
    <source>
        <dbReference type="SAM" id="SignalP"/>
    </source>
</evidence>
<proteinExistence type="predicted"/>
<feature type="region of interest" description="Disordered" evidence="1">
    <location>
        <begin position="655"/>
        <end position="683"/>
    </location>
</feature>
<comment type="caution">
    <text evidence="4">The sequence shown here is derived from an EMBL/GenBank/DDBJ whole genome shotgun (WGS) entry which is preliminary data.</text>
</comment>
<protein>
    <submittedName>
        <fullName evidence="4">Uncharacterized protein</fullName>
    </submittedName>
</protein>
<keyword evidence="2" id="KW-1133">Transmembrane helix</keyword>
<feature type="compositionally biased region" description="Basic and acidic residues" evidence="1">
    <location>
        <begin position="672"/>
        <end position="683"/>
    </location>
</feature>
<gene>
    <name evidence="4" type="ORF">A3E39_00185</name>
</gene>
<dbReference type="STRING" id="1802399.A3E39_00185"/>
<feature type="transmembrane region" description="Helical" evidence="2">
    <location>
        <begin position="297"/>
        <end position="320"/>
    </location>
</feature>
<keyword evidence="2" id="KW-0472">Membrane</keyword>
<feature type="region of interest" description="Disordered" evidence="1">
    <location>
        <begin position="510"/>
        <end position="531"/>
    </location>
</feature>
<evidence type="ECO:0000256" key="2">
    <source>
        <dbReference type="SAM" id="Phobius"/>
    </source>
</evidence>
<dbReference type="AlphaFoldDB" id="A0A1F7UP36"/>
<feature type="transmembrane region" description="Helical" evidence="2">
    <location>
        <begin position="332"/>
        <end position="350"/>
    </location>
</feature>
<reference evidence="4 5" key="1">
    <citation type="journal article" date="2016" name="Nat. Commun.">
        <title>Thousands of microbial genomes shed light on interconnected biogeochemical processes in an aquifer system.</title>
        <authorList>
            <person name="Anantharaman K."/>
            <person name="Brown C.T."/>
            <person name="Hug L.A."/>
            <person name="Sharon I."/>
            <person name="Castelle C.J."/>
            <person name="Probst A.J."/>
            <person name="Thomas B.C."/>
            <person name="Singh A."/>
            <person name="Wilkins M.J."/>
            <person name="Karaoz U."/>
            <person name="Brodie E.L."/>
            <person name="Williams K.H."/>
            <person name="Hubbard S.S."/>
            <person name="Banfield J.F."/>
        </authorList>
    </citation>
    <scope>NUCLEOTIDE SEQUENCE [LARGE SCALE GENOMIC DNA]</scope>
</reference>
<keyword evidence="2" id="KW-0812">Transmembrane</keyword>